<dbReference type="PANTHER" id="PTHR42905">
    <property type="entry name" value="PHOSPHOENOLPYRUVATE CARBOXYLASE"/>
    <property type="match status" value="1"/>
</dbReference>
<keyword evidence="1" id="KW-0456">Lyase</keyword>
<dbReference type="EMBL" id="JADGIK010000001">
    <property type="protein sequence ID" value="MBF0595947.1"/>
    <property type="molecule type" value="Genomic_DNA"/>
</dbReference>
<dbReference type="Pfam" id="PF13714">
    <property type="entry name" value="PEP_mutase"/>
    <property type="match status" value="1"/>
</dbReference>
<gene>
    <name evidence="1" type="ORF">IM532_00475</name>
</gene>
<dbReference type="CDD" id="cd00377">
    <property type="entry name" value="ICL_PEPM"/>
    <property type="match status" value="1"/>
</dbReference>
<comment type="caution">
    <text evidence="1">The sequence shown here is derived from an EMBL/GenBank/DDBJ whole genome shotgun (WGS) entry which is preliminary data.</text>
</comment>
<accession>A0A8J7FQA4</accession>
<dbReference type="Proteomes" id="UP000608754">
    <property type="component" value="Unassembled WGS sequence"/>
</dbReference>
<name>A0A8J7FQA4_9FLAO</name>
<dbReference type="GO" id="GO:0016829">
    <property type="term" value="F:lyase activity"/>
    <property type="evidence" value="ECO:0007669"/>
    <property type="project" value="UniProtKB-KW"/>
</dbReference>
<reference evidence="1" key="1">
    <citation type="submission" date="2020-10" db="EMBL/GenBank/DDBJ databases">
        <authorList>
            <person name="Lu T."/>
            <person name="Wang Q."/>
            <person name="Han X."/>
        </authorList>
    </citation>
    <scope>NUCLEOTIDE SEQUENCE</scope>
    <source>
        <strain evidence="1">WQ 117</strain>
    </source>
</reference>
<organism evidence="1 2">
    <name type="scientific">Faecalibacter rhinopitheci</name>
    <dbReference type="NCBI Taxonomy" id="2779678"/>
    <lineage>
        <taxon>Bacteria</taxon>
        <taxon>Pseudomonadati</taxon>
        <taxon>Bacteroidota</taxon>
        <taxon>Flavobacteriia</taxon>
        <taxon>Flavobacteriales</taxon>
        <taxon>Weeksellaceae</taxon>
        <taxon>Faecalibacter</taxon>
    </lineage>
</organism>
<dbReference type="SUPFAM" id="SSF51621">
    <property type="entry name" value="Phosphoenolpyruvate/pyruvate domain"/>
    <property type="match status" value="1"/>
</dbReference>
<protein>
    <submittedName>
        <fullName evidence="1">Isocitrate lyase/phosphoenolpyruvate mutase family protein</fullName>
    </submittedName>
</protein>
<dbReference type="InterPro" id="IPR039556">
    <property type="entry name" value="ICL/PEPM"/>
</dbReference>
<dbReference type="RefSeq" id="WP_194181480.1">
    <property type="nucleotide sequence ID" value="NZ_JADGIK010000001.1"/>
</dbReference>
<dbReference type="InterPro" id="IPR015813">
    <property type="entry name" value="Pyrv/PenolPyrv_kinase-like_dom"/>
</dbReference>
<dbReference type="AlphaFoldDB" id="A0A8J7FQA4"/>
<evidence type="ECO:0000313" key="1">
    <source>
        <dbReference type="EMBL" id="MBF0595947.1"/>
    </source>
</evidence>
<evidence type="ECO:0000313" key="2">
    <source>
        <dbReference type="Proteomes" id="UP000608754"/>
    </source>
</evidence>
<dbReference type="Gene3D" id="3.20.20.60">
    <property type="entry name" value="Phosphoenolpyruvate-binding domains"/>
    <property type="match status" value="1"/>
</dbReference>
<dbReference type="PANTHER" id="PTHR42905:SF16">
    <property type="entry name" value="CARBOXYPHOSPHONOENOLPYRUVATE PHOSPHONOMUTASE-LIKE PROTEIN (AFU_ORTHOLOGUE AFUA_5G07230)"/>
    <property type="match status" value="1"/>
</dbReference>
<keyword evidence="2" id="KW-1185">Reference proteome</keyword>
<proteinExistence type="predicted"/>
<dbReference type="InterPro" id="IPR040442">
    <property type="entry name" value="Pyrv_kinase-like_dom_sf"/>
</dbReference>
<sequence>MNYYEEFKNLHYNNNPLLIGNVWDVISSKAAEKAGYQVINVSSHPVADMLGYKDGQNMSFDEIFFISKRIKASTPLHISVDIEAGYTDNLDILNHYVERLVDIGVCGINLEDGITNGEDRKLADVNVLENKIKSIKKYLHSKEKNVFINARTDTYTTKHPESFNETLNRAQIYEAAGADGIFVPLIEDDHEIKTLLDTVEIALNVFVTPILNNFDHIKSLGVHRISSGNKVQAKVNELTEEIFKDLYNNKNLNRIL</sequence>